<dbReference type="eggNOG" id="ENOG502RXRR">
    <property type="taxonomic scope" value="Eukaryota"/>
</dbReference>
<dbReference type="EMBL" id="KE344362">
    <property type="protein sequence ID" value="EXB58393.1"/>
    <property type="molecule type" value="Genomic_DNA"/>
</dbReference>
<dbReference type="STRING" id="981085.W9QY60"/>
<proteinExistence type="inferred from homology"/>
<dbReference type="PANTHER" id="PTHR31374">
    <property type="entry name" value="AUXIN-INDUCED PROTEIN-LIKE-RELATED"/>
    <property type="match status" value="1"/>
</dbReference>
<sequence length="153" mass="17623">MSNGFAKCSKIRHIVRLRQMLRRWRNKARESANRIPSDVPAGHVAVCVGSSCRRFVVRATYLNHPVFKKLLVQAEEEYGFGNSHGPLVIPCDESLFEEVLRYISRSDSGNSSSRFLNLEDFQRYCHVGVRRSNLDFWADSRPLLHGLSDKTIW</sequence>
<evidence type="ECO:0000313" key="3">
    <source>
        <dbReference type="Proteomes" id="UP000030645"/>
    </source>
</evidence>
<keyword evidence="3" id="KW-1185">Reference proteome</keyword>
<name>W9QY60_9ROSA</name>
<gene>
    <name evidence="2" type="ORF">L484_005120</name>
</gene>
<organism evidence="2 3">
    <name type="scientific">Morus notabilis</name>
    <dbReference type="NCBI Taxonomy" id="981085"/>
    <lineage>
        <taxon>Eukaryota</taxon>
        <taxon>Viridiplantae</taxon>
        <taxon>Streptophyta</taxon>
        <taxon>Embryophyta</taxon>
        <taxon>Tracheophyta</taxon>
        <taxon>Spermatophyta</taxon>
        <taxon>Magnoliopsida</taxon>
        <taxon>eudicotyledons</taxon>
        <taxon>Gunneridae</taxon>
        <taxon>Pentapetalae</taxon>
        <taxon>rosids</taxon>
        <taxon>fabids</taxon>
        <taxon>Rosales</taxon>
        <taxon>Moraceae</taxon>
        <taxon>Moreae</taxon>
        <taxon>Morus</taxon>
    </lineage>
</organism>
<reference evidence="3" key="1">
    <citation type="submission" date="2013-01" db="EMBL/GenBank/DDBJ databases">
        <title>Draft Genome Sequence of a Mulberry Tree, Morus notabilis C.K. Schneid.</title>
        <authorList>
            <person name="He N."/>
            <person name="Zhao S."/>
        </authorList>
    </citation>
    <scope>NUCLEOTIDE SEQUENCE</scope>
</reference>
<dbReference type="Pfam" id="PF02519">
    <property type="entry name" value="Auxin_inducible"/>
    <property type="match status" value="1"/>
</dbReference>
<dbReference type="OrthoDB" id="1624361at2759"/>
<dbReference type="PANTHER" id="PTHR31374:SF119">
    <property type="entry name" value="SAUR-LIKE AUXIN-RESPONSIVE PROTEIN FAMILY"/>
    <property type="match status" value="1"/>
</dbReference>
<comment type="similarity">
    <text evidence="1">Belongs to the ARG7 family.</text>
</comment>
<evidence type="ECO:0000313" key="2">
    <source>
        <dbReference type="EMBL" id="EXB58393.1"/>
    </source>
</evidence>
<dbReference type="Proteomes" id="UP000030645">
    <property type="component" value="Unassembled WGS sequence"/>
</dbReference>
<dbReference type="InterPro" id="IPR003676">
    <property type="entry name" value="SAUR_fam"/>
</dbReference>
<protein>
    <recommendedName>
        <fullName evidence="4">Auxin-induced protein 6B</fullName>
    </recommendedName>
</protein>
<accession>W9QY60</accession>
<dbReference type="KEGG" id="mnt:21388600"/>
<evidence type="ECO:0008006" key="4">
    <source>
        <dbReference type="Google" id="ProtNLM"/>
    </source>
</evidence>
<dbReference type="AlphaFoldDB" id="W9QY60"/>
<evidence type="ECO:0000256" key="1">
    <source>
        <dbReference type="ARBA" id="ARBA00006974"/>
    </source>
</evidence>
<dbReference type="GO" id="GO:0009733">
    <property type="term" value="P:response to auxin"/>
    <property type="evidence" value="ECO:0007669"/>
    <property type="project" value="InterPro"/>
</dbReference>